<geneLocation type="plasmid" evidence="6 7">
    <name>2</name>
</geneLocation>
<evidence type="ECO:0000256" key="3">
    <source>
        <dbReference type="ARBA" id="ARBA00023125"/>
    </source>
</evidence>
<dbReference type="Proteomes" id="UP000289952">
    <property type="component" value="Plasmid 2"/>
</dbReference>
<protein>
    <submittedName>
        <fullName evidence="6">Type I restriction-modification system specificity subunit</fullName>
        <ecNumber evidence="6">3.1.21.3</ecNumber>
    </submittedName>
</protein>
<dbReference type="REBASE" id="298523">
    <property type="entry name" value="S5.Mbo10118ORF356P"/>
</dbReference>
<keyword evidence="6" id="KW-0378">Hydrolase</keyword>
<dbReference type="GO" id="GO:0009307">
    <property type="term" value="P:DNA restriction-modification system"/>
    <property type="evidence" value="ECO:0007669"/>
    <property type="project" value="UniProtKB-KW"/>
</dbReference>
<evidence type="ECO:0000313" key="7">
    <source>
        <dbReference type="Proteomes" id="UP000289952"/>
    </source>
</evidence>
<dbReference type="Gene3D" id="3.90.220.20">
    <property type="entry name" value="DNA methylase specificity domains"/>
    <property type="match status" value="1"/>
</dbReference>
<dbReference type="EMBL" id="LR214972">
    <property type="protein sequence ID" value="VEU63232.1"/>
    <property type="molecule type" value="Genomic_DNA"/>
</dbReference>
<sequence>MIEFNNRIIDKLSIYSDLIYKDYLNRAHNNLSAKLGDYSEIKTGKINVNSAVENGKYPFFTCGSECLYIDDYAYNCKAIIISGNGVISCKYYDGKFNAYQRTYVLTPKKYFYLFQKACEFETNNLNINSSGSVIKFITKSMIEQISITLNDYSIITDDRIARIYNLISKYKQKNIVLQKIKQHLLNKYF</sequence>
<dbReference type="EC" id="3.1.21.3" evidence="6"/>
<keyword evidence="6" id="KW-0614">Plasmid</keyword>
<dbReference type="SUPFAM" id="SSF116734">
    <property type="entry name" value="DNA methylase specificity domain"/>
    <property type="match status" value="1"/>
</dbReference>
<dbReference type="RefSeq" id="WP_165001841.1">
    <property type="nucleotide sequence ID" value="NZ_LR214972.1"/>
</dbReference>
<evidence type="ECO:0000256" key="1">
    <source>
        <dbReference type="ARBA" id="ARBA00010923"/>
    </source>
</evidence>
<comment type="similarity">
    <text evidence="1">Belongs to the type-I restriction system S methylase family.</text>
</comment>
<organism evidence="6 7">
    <name type="scientific">Mycoplasmopsis bovirhinis</name>
    <dbReference type="NCBI Taxonomy" id="29553"/>
    <lineage>
        <taxon>Bacteria</taxon>
        <taxon>Bacillati</taxon>
        <taxon>Mycoplasmatota</taxon>
        <taxon>Mycoplasmoidales</taxon>
        <taxon>Metamycoplasmataceae</taxon>
        <taxon>Mycoplasmopsis</taxon>
    </lineage>
</organism>
<gene>
    <name evidence="5" type="ORF">NCTC10118_00362</name>
    <name evidence="6" type="ORF">NCTC10118_00772</name>
</gene>
<dbReference type="EMBL" id="LR214973">
    <property type="protein sequence ID" value="VEU64250.1"/>
    <property type="molecule type" value="Genomic_DNA"/>
</dbReference>
<dbReference type="Proteomes" id="UP000289952">
    <property type="component" value="Chromosome"/>
</dbReference>
<proteinExistence type="inferred from homology"/>
<dbReference type="GO" id="GO:0009035">
    <property type="term" value="F:type I site-specific deoxyribonuclease activity"/>
    <property type="evidence" value="ECO:0007669"/>
    <property type="project" value="UniProtKB-EC"/>
</dbReference>
<evidence type="ECO:0000259" key="4">
    <source>
        <dbReference type="Pfam" id="PF01420"/>
    </source>
</evidence>
<keyword evidence="3" id="KW-0238">DNA-binding</keyword>
<keyword evidence="2" id="KW-0680">Restriction system</keyword>
<dbReference type="GO" id="GO:0003677">
    <property type="term" value="F:DNA binding"/>
    <property type="evidence" value="ECO:0007669"/>
    <property type="project" value="UniProtKB-KW"/>
</dbReference>
<accession>A0A449AGX4</accession>
<dbReference type="AlphaFoldDB" id="A0A449AGX4"/>
<evidence type="ECO:0000313" key="5">
    <source>
        <dbReference type="EMBL" id="VEU63232.1"/>
    </source>
</evidence>
<evidence type="ECO:0000313" key="6">
    <source>
        <dbReference type="EMBL" id="VEU64250.1"/>
    </source>
</evidence>
<reference evidence="6 7" key="1">
    <citation type="submission" date="2019-01" db="EMBL/GenBank/DDBJ databases">
        <authorList>
            <consortium name="Pathogen Informatics"/>
        </authorList>
    </citation>
    <scope>NUCLEOTIDE SEQUENCE [LARGE SCALE GENOMIC DNA]</scope>
    <source>
        <strain evidence="6 7">NCTC10118</strain>
        <plasmid evidence="7">2</plasmid>
    </source>
</reference>
<dbReference type="InterPro" id="IPR000055">
    <property type="entry name" value="Restrct_endonuc_typeI_TRD"/>
</dbReference>
<evidence type="ECO:0000256" key="2">
    <source>
        <dbReference type="ARBA" id="ARBA00022747"/>
    </source>
</evidence>
<dbReference type="InterPro" id="IPR044946">
    <property type="entry name" value="Restrct_endonuc_typeI_TRD_sf"/>
</dbReference>
<name>A0A449AGX4_9BACT</name>
<dbReference type="REBASE" id="298545">
    <property type="entry name" value="S3.Mbo10118ORF777P"/>
</dbReference>
<keyword evidence="7" id="KW-1185">Reference proteome</keyword>
<dbReference type="Pfam" id="PF01420">
    <property type="entry name" value="Methylase_S"/>
    <property type="match status" value="1"/>
</dbReference>
<feature type="domain" description="Type I restriction modification DNA specificity" evidence="4">
    <location>
        <begin position="34"/>
        <end position="161"/>
    </location>
</feature>